<gene>
    <name evidence="2" type="ORF">CBF30_06995</name>
</gene>
<name>A0A430AGH7_9ENTE</name>
<evidence type="ECO:0000313" key="2">
    <source>
        <dbReference type="EMBL" id="RSU07001.1"/>
    </source>
</evidence>
<dbReference type="Proteomes" id="UP000288669">
    <property type="component" value="Unassembled WGS sequence"/>
</dbReference>
<evidence type="ECO:0000256" key="1">
    <source>
        <dbReference type="SAM" id="Phobius"/>
    </source>
</evidence>
<feature type="transmembrane region" description="Helical" evidence="1">
    <location>
        <begin position="262"/>
        <end position="283"/>
    </location>
</feature>
<feature type="transmembrane region" description="Helical" evidence="1">
    <location>
        <begin position="690"/>
        <end position="708"/>
    </location>
</feature>
<reference evidence="2 3" key="1">
    <citation type="submission" date="2017-05" db="EMBL/GenBank/DDBJ databases">
        <title>Vagococcus spp. assemblies.</title>
        <authorList>
            <person name="Gulvik C.A."/>
        </authorList>
    </citation>
    <scope>NUCLEOTIDE SEQUENCE [LARGE SCALE GENOMIC DNA]</scope>
    <source>
        <strain evidence="2 3">DSM 24756</strain>
    </source>
</reference>
<dbReference type="OrthoDB" id="5096243at2"/>
<keyword evidence="1" id="KW-0472">Membrane</keyword>
<feature type="transmembrane region" description="Helical" evidence="1">
    <location>
        <begin position="210"/>
        <end position="236"/>
    </location>
</feature>
<evidence type="ECO:0000313" key="3">
    <source>
        <dbReference type="Proteomes" id="UP000288669"/>
    </source>
</evidence>
<feature type="transmembrane region" description="Helical" evidence="1">
    <location>
        <begin position="12"/>
        <end position="30"/>
    </location>
</feature>
<keyword evidence="1" id="KW-1133">Transmembrane helix</keyword>
<sequence length="719" mass="79593">MSGRKIIRVPIKGAIIIQALLYFLIVSFFLSEVYKKECTNYGSGTSSSLQFSIHSLEKDKTDRTRDFLQRAPGTLIRQTPQSNPGGNDSINIQIGGVVERAPSLIFLGKTIVNSSDLQRLLQSKNKNATIGTNTGSEDTIKTLSTPLFGVDLYFSKLDTSLAHTILGNYILVGLSSEQQAKFISKLSALSGISQKDLMTPQSGYTIDSGLVGIIIGIGLALTMLILGILVISYTLASIKEIGSLTLLGFGKAEVVKQIFSPFFRLSASLIPVMMGVSLFLYSFNLNILRYSLTAGVLNALLVLLILGISSMIVYAIKPLSALKGILPKKILYSFVIFLYLLSSMGLLAVSYALDGPLQQVAQNKKLLSAWSSVGEYETLKNVSPGENQSSIAGLSDQLDHEMYNWYQAIENHAGVYYIASQYYSKDILTNLQGASNQPVPSAPFTLMSVSPNYLSDHAINVPNQSIKKANQGIRVFLLPAHWSDQQVETAKKFLSENVLHELSGSSFENDFYKNKKIEWIKYDTTPKIFTWATQKEEPAFTTEAVLSVVTANNMTPFDAGNLRANVLTGPLKFKNKKVMTENTKYLSHYHLDDNDLSFIPVTKFVDGLQKKLTQTIFFFGSIIVFIMCIILLILVALSFIFSIVNERLIFVKQTLGFSGRMIYQNIIRFVLAMGLIELALAFFLKSTLGILLLLVLLILQLITIRVFTQMHTIQKIKGH</sequence>
<dbReference type="RefSeq" id="WP_126824275.1">
    <property type="nucleotide sequence ID" value="NZ_JBHLWU010000002.1"/>
</dbReference>
<feature type="transmembrane region" description="Helical" evidence="1">
    <location>
        <begin position="330"/>
        <end position="353"/>
    </location>
</feature>
<keyword evidence="3" id="KW-1185">Reference proteome</keyword>
<protein>
    <submittedName>
        <fullName evidence="2">Uncharacterized protein</fullName>
    </submittedName>
</protein>
<feature type="transmembrane region" description="Helical" evidence="1">
    <location>
        <begin position="616"/>
        <end position="644"/>
    </location>
</feature>
<feature type="transmembrane region" description="Helical" evidence="1">
    <location>
        <begin position="295"/>
        <end position="316"/>
    </location>
</feature>
<proteinExistence type="predicted"/>
<dbReference type="AlphaFoldDB" id="A0A430AGH7"/>
<dbReference type="EMBL" id="NGJZ01000002">
    <property type="protein sequence ID" value="RSU07001.1"/>
    <property type="molecule type" value="Genomic_DNA"/>
</dbReference>
<accession>A0A430AGH7</accession>
<comment type="caution">
    <text evidence="2">The sequence shown here is derived from an EMBL/GenBank/DDBJ whole genome shotgun (WGS) entry which is preliminary data.</text>
</comment>
<feature type="transmembrane region" description="Helical" evidence="1">
    <location>
        <begin position="665"/>
        <end position="684"/>
    </location>
</feature>
<keyword evidence="1" id="KW-0812">Transmembrane</keyword>
<organism evidence="2 3">
    <name type="scientific">Vagococcus entomophilus</name>
    <dbReference type="NCBI Taxonomy" id="1160095"/>
    <lineage>
        <taxon>Bacteria</taxon>
        <taxon>Bacillati</taxon>
        <taxon>Bacillota</taxon>
        <taxon>Bacilli</taxon>
        <taxon>Lactobacillales</taxon>
        <taxon>Enterococcaceae</taxon>
        <taxon>Vagococcus</taxon>
    </lineage>
</organism>